<sequence length="268" mass="30937">MYRVNRNRRRCTQRYFTPKLFLLRTGLETEMGFLKRILRNGTSDEAVRVASNGSFETLTDDELQTHMGIRSYGMFELTDAVRPSYDLQVVPKQGFRYDQYVDEKTGLSTPVILASATRYRIMDLFLELVDQLGPVVDVVLETSHQGNPHPEDLYREHIDAPVLKSMLWEFEDLLLNDGCTGIAVINPSKRQEIQLDEHKLLIAYGDPLDCFSQTLIQGDVYPDDDMQFITEAEHVHSSSERFTSQFETLKHRLGMDGEMFLDDHEEFA</sequence>
<dbReference type="EMBL" id="ANOG01000738">
    <property type="protein sequence ID" value="EMI17868.1"/>
    <property type="molecule type" value="Genomic_DNA"/>
</dbReference>
<organism evidence="1 2">
    <name type="scientific">Rhodopirellula maiorica SM1</name>
    <dbReference type="NCBI Taxonomy" id="1265738"/>
    <lineage>
        <taxon>Bacteria</taxon>
        <taxon>Pseudomonadati</taxon>
        <taxon>Planctomycetota</taxon>
        <taxon>Planctomycetia</taxon>
        <taxon>Pirellulales</taxon>
        <taxon>Pirellulaceae</taxon>
        <taxon>Novipirellula</taxon>
    </lineage>
</organism>
<accession>M5REI2</accession>
<comment type="caution">
    <text evidence="1">The sequence shown here is derived from an EMBL/GenBank/DDBJ whole genome shotgun (WGS) entry which is preliminary data.</text>
</comment>
<gene>
    <name evidence="1" type="ORF">RMSM_05221</name>
</gene>
<protein>
    <submittedName>
        <fullName evidence="1">Uncharacterized protein</fullName>
    </submittedName>
</protein>
<dbReference type="AlphaFoldDB" id="M5REI2"/>
<proteinExistence type="predicted"/>
<dbReference type="PATRIC" id="fig|1265738.3.peg.5246"/>
<name>M5REI2_9BACT</name>
<reference evidence="1 2" key="1">
    <citation type="journal article" date="2013" name="Mar. Genomics">
        <title>Expression of sulfatases in Rhodopirellula baltica and the diversity of sulfatases in the genus Rhodopirellula.</title>
        <authorList>
            <person name="Wegner C.E."/>
            <person name="Richter-Heitmann T."/>
            <person name="Klindworth A."/>
            <person name="Klockow C."/>
            <person name="Richter M."/>
            <person name="Achstetter T."/>
            <person name="Glockner F.O."/>
            <person name="Harder J."/>
        </authorList>
    </citation>
    <scope>NUCLEOTIDE SEQUENCE [LARGE SCALE GENOMIC DNA]</scope>
    <source>
        <strain evidence="1 2">SM1</strain>
    </source>
</reference>
<evidence type="ECO:0000313" key="2">
    <source>
        <dbReference type="Proteomes" id="UP000011991"/>
    </source>
</evidence>
<dbReference type="Proteomes" id="UP000011991">
    <property type="component" value="Unassembled WGS sequence"/>
</dbReference>
<keyword evidence="2" id="KW-1185">Reference proteome</keyword>
<evidence type="ECO:0000313" key="1">
    <source>
        <dbReference type="EMBL" id="EMI17868.1"/>
    </source>
</evidence>